<dbReference type="Gene3D" id="3.10.450.160">
    <property type="entry name" value="inner membrane protein cigr"/>
    <property type="match status" value="1"/>
</dbReference>
<dbReference type="EMBL" id="JBDKXB010000005">
    <property type="protein sequence ID" value="MEY6432016.1"/>
    <property type="molecule type" value="Genomic_DNA"/>
</dbReference>
<evidence type="ECO:0000313" key="3">
    <source>
        <dbReference type="EMBL" id="MEY6432016.1"/>
    </source>
</evidence>
<comment type="caution">
    <text evidence="3">The sequence shown here is derived from an EMBL/GenBank/DDBJ whole genome shotgun (WGS) entry which is preliminary data.</text>
</comment>
<accession>A0ABV4BC76</accession>
<evidence type="ECO:0000313" key="4">
    <source>
        <dbReference type="Proteomes" id="UP001564408"/>
    </source>
</evidence>
<protein>
    <submittedName>
        <fullName evidence="3">Uncharacterized protein</fullName>
    </submittedName>
</protein>
<proteinExistence type="predicted"/>
<sequence length="103" mass="11578">MSRTFGLVGATVLVLILLPTASAQPPHHGGLPPGLQKKLERGEPLPPGWSDRAGVYEYGYDQAPYDQYGYGQSYYDPYEAEYVEDKVYRVIRDLRDIGDLLSR</sequence>
<keyword evidence="2" id="KW-0732">Signal</keyword>
<keyword evidence="4" id="KW-1185">Reference proteome</keyword>
<organism evidence="3 4">
    <name type="scientific">Thioalkalicoccus limnaeus</name>
    <dbReference type="NCBI Taxonomy" id="120681"/>
    <lineage>
        <taxon>Bacteria</taxon>
        <taxon>Pseudomonadati</taxon>
        <taxon>Pseudomonadota</taxon>
        <taxon>Gammaproteobacteria</taxon>
        <taxon>Chromatiales</taxon>
        <taxon>Chromatiaceae</taxon>
        <taxon>Thioalkalicoccus</taxon>
    </lineage>
</organism>
<reference evidence="3 4" key="1">
    <citation type="submission" date="2024-05" db="EMBL/GenBank/DDBJ databases">
        <title>Genome Sequence and Characterization of the New Strain Purple Sulfur Bacterium of Genus Thioalkalicoccus.</title>
        <authorList>
            <person name="Bryantseva I.A."/>
            <person name="Kyndt J.A."/>
            <person name="Imhoff J.F."/>
        </authorList>
    </citation>
    <scope>NUCLEOTIDE SEQUENCE [LARGE SCALE GENOMIC DNA]</scope>
    <source>
        <strain evidence="3 4">Um2</strain>
    </source>
</reference>
<evidence type="ECO:0000256" key="2">
    <source>
        <dbReference type="SAM" id="SignalP"/>
    </source>
</evidence>
<feature type="region of interest" description="Disordered" evidence="1">
    <location>
        <begin position="22"/>
        <end position="50"/>
    </location>
</feature>
<gene>
    <name evidence="3" type="ORF">ABC977_06275</name>
</gene>
<dbReference type="Proteomes" id="UP001564408">
    <property type="component" value="Unassembled WGS sequence"/>
</dbReference>
<dbReference type="RefSeq" id="WP_369666391.1">
    <property type="nucleotide sequence ID" value="NZ_JBDKXB010000005.1"/>
</dbReference>
<evidence type="ECO:0000256" key="1">
    <source>
        <dbReference type="SAM" id="MobiDB-lite"/>
    </source>
</evidence>
<name>A0ABV4BC76_9GAMM</name>
<feature type="compositionally biased region" description="Low complexity" evidence="1">
    <location>
        <begin position="25"/>
        <end position="35"/>
    </location>
</feature>
<feature type="signal peptide" evidence="2">
    <location>
        <begin position="1"/>
        <end position="23"/>
    </location>
</feature>
<feature type="chain" id="PRO_5047262374" evidence="2">
    <location>
        <begin position="24"/>
        <end position="103"/>
    </location>
</feature>